<keyword evidence="3 9" id="KW-0418">Kinase</keyword>
<dbReference type="Proteomes" id="UP000585681">
    <property type="component" value="Unassembled WGS sequence"/>
</dbReference>
<dbReference type="InterPro" id="IPR010918">
    <property type="entry name" value="PurM-like_C_dom"/>
</dbReference>
<gene>
    <name evidence="9" type="ORF">GGR17_003301</name>
</gene>
<dbReference type="SUPFAM" id="SSF55326">
    <property type="entry name" value="PurM N-terminal domain-like"/>
    <property type="match status" value="1"/>
</dbReference>
<evidence type="ECO:0000256" key="5">
    <source>
        <dbReference type="ARBA" id="ARBA00023266"/>
    </source>
</evidence>
<dbReference type="GO" id="GO:0005524">
    <property type="term" value="F:ATP binding"/>
    <property type="evidence" value="ECO:0007669"/>
    <property type="project" value="UniProtKB-KW"/>
</dbReference>
<accession>A0A840CH92</accession>
<keyword evidence="1 9" id="KW-0808">Transferase</keyword>
<dbReference type="PANTHER" id="PTHR10256">
    <property type="entry name" value="SELENIDE, WATER DIKINASE"/>
    <property type="match status" value="1"/>
</dbReference>
<keyword evidence="2" id="KW-0547">Nucleotide-binding</keyword>
<keyword evidence="10" id="KW-1185">Reference proteome</keyword>
<evidence type="ECO:0000259" key="7">
    <source>
        <dbReference type="Pfam" id="PF02769"/>
    </source>
</evidence>
<organism evidence="9 10">
    <name type="scientific">Actibacterium naphthalenivorans</name>
    <dbReference type="NCBI Taxonomy" id="1614693"/>
    <lineage>
        <taxon>Bacteria</taxon>
        <taxon>Pseudomonadati</taxon>
        <taxon>Pseudomonadota</taxon>
        <taxon>Alphaproteobacteria</taxon>
        <taxon>Rhodobacterales</taxon>
        <taxon>Roseobacteraceae</taxon>
        <taxon>Actibacterium</taxon>
    </lineage>
</organism>
<dbReference type="EMBL" id="JACIEQ010000005">
    <property type="protein sequence ID" value="MBB4023472.1"/>
    <property type="molecule type" value="Genomic_DNA"/>
</dbReference>
<dbReference type="AlphaFoldDB" id="A0A840CH92"/>
<dbReference type="GO" id="GO:0016491">
    <property type="term" value="F:oxidoreductase activity"/>
    <property type="evidence" value="ECO:0007669"/>
    <property type="project" value="InterPro"/>
</dbReference>
<feature type="domain" description="FAD/NAD(P)-binding" evidence="8">
    <location>
        <begin position="10"/>
        <end position="307"/>
    </location>
</feature>
<evidence type="ECO:0000313" key="9">
    <source>
        <dbReference type="EMBL" id="MBB4023472.1"/>
    </source>
</evidence>
<feature type="domain" description="PurM-like N-terminal" evidence="6">
    <location>
        <begin position="436"/>
        <end position="544"/>
    </location>
</feature>
<dbReference type="PANTHER" id="PTHR10256:SF0">
    <property type="entry name" value="INACTIVE SELENIDE, WATER DIKINASE-LIKE PROTEIN-RELATED"/>
    <property type="match status" value="1"/>
</dbReference>
<evidence type="ECO:0000259" key="8">
    <source>
        <dbReference type="Pfam" id="PF07992"/>
    </source>
</evidence>
<dbReference type="GO" id="GO:0016260">
    <property type="term" value="P:selenocysteine biosynthetic process"/>
    <property type="evidence" value="ECO:0007669"/>
    <property type="project" value="TreeGrafter"/>
</dbReference>
<reference evidence="9" key="1">
    <citation type="submission" date="2020-08" db="EMBL/GenBank/DDBJ databases">
        <title>Genomic Encyclopedia of Type Strains, Phase IV (KMG-IV): sequencing the most valuable type-strain genomes for metagenomic binning, comparative biology and taxonomic classification.</title>
        <authorList>
            <person name="Goeker M."/>
        </authorList>
    </citation>
    <scope>NUCLEOTIDE SEQUENCE [LARGE SCALE GENOMIC DNA]</scope>
    <source>
        <strain evidence="9">DSM 105040</strain>
    </source>
</reference>
<dbReference type="Gene3D" id="3.90.650.10">
    <property type="entry name" value="PurM-like C-terminal domain"/>
    <property type="match status" value="1"/>
</dbReference>
<dbReference type="Gene3D" id="3.30.1330.10">
    <property type="entry name" value="PurM-like, N-terminal domain"/>
    <property type="match status" value="1"/>
</dbReference>
<comment type="caution">
    <text evidence="9">The sequence shown here is derived from an EMBL/GenBank/DDBJ whole genome shotgun (WGS) entry which is preliminary data.</text>
</comment>
<evidence type="ECO:0000256" key="1">
    <source>
        <dbReference type="ARBA" id="ARBA00022679"/>
    </source>
</evidence>
<dbReference type="Pfam" id="PF00586">
    <property type="entry name" value="AIRS"/>
    <property type="match status" value="1"/>
</dbReference>
<dbReference type="InterPro" id="IPR036921">
    <property type="entry name" value="PurM-like_N_sf"/>
</dbReference>
<proteinExistence type="predicted"/>
<dbReference type="InterPro" id="IPR023753">
    <property type="entry name" value="FAD/NAD-binding_dom"/>
</dbReference>
<evidence type="ECO:0000313" key="10">
    <source>
        <dbReference type="Proteomes" id="UP000585681"/>
    </source>
</evidence>
<feature type="domain" description="PurM-like C-terminal" evidence="7">
    <location>
        <begin position="556"/>
        <end position="725"/>
    </location>
</feature>
<dbReference type="InterPro" id="IPR036188">
    <property type="entry name" value="FAD/NAD-bd_sf"/>
</dbReference>
<evidence type="ECO:0000259" key="6">
    <source>
        <dbReference type="Pfam" id="PF00586"/>
    </source>
</evidence>
<dbReference type="InterPro" id="IPR036676">
    <property type="entry name" value="PurM-like_C_sf"/>
</dbReference>
<protein>
    <submittedName>
        <fullName evidence="9">Selenide,water dikinase</fullName>
        <ecNumber evidence="9">2.7.9.3</ecNumber>
    </submittedName>
</protein>
<dbReference type="GO" id="GO:0004756">
    <property type="term" value="F:selenide, water dikinase activity"/>
    <property type="evidence" value="ECO:0007669"/>
    <property type="project" value="UniProtKB-EC"/>
</dbReference>
<dbReference type="GO" id="GO:0005737">
    <property type="term" value="C:cytoplasm"/>
    <property type="evidence" value="ECO:0007669"/>
    <property type="project" value="TreeGrafter"/>
</dbReference>
<dbReference type="Pfam" id="PF02769">
    <property type="entry name" value="AIRS_C"/>
    <property type="match status" value="1"/>
</dbReference>
<dbReference type="Pfam" id="PF07992">
    <property type="entry name" value="Pyr_redox_2"/>
    <property type="match status" value="1"/>
</dbReference>
<dbReference type="SUPFAM" id="SSF51905">
    <property type="entry name" value="FAD/NAD(P)-binding domain"/>
    <property type="match status" value="2"/>
</dbReference>
<dbReference type="NCBIfam" id="TIGR00476">
    <property type="entry name" value="selD"/>
    <property type="match status" value="1"/>
</dbReference>
<dbReference type="SUPFAM" id="SSF56042">
    <property type="entry name" value="PurM C-terminal domain-like"/>
    <property type="match status" value="1"/>
</dbReference>
<evidence type="ECO:0000256" key="4">
    <source>
        <dbReference type="ARBA" id="ARBA00022840"/>
    </source>
</evidence>
<dbReference type="CDD" id="cd02195">
    <property type="entry name" value="SelD"/>
    <property type="match status" value="1"/>
</dbReference>
<evidence type="ECO:0000256" key="3">
    <source>
        <dbReference type="ARBA" id="ARBA00022777"/>
    </source>
</evidence>
<name>A0A840CH92_9RHOB</name>
<dbReference type="RefSeq" id="WP_054539639.1">
    <property type="nucleotide sequence ID" value="NZ_JACIEQ010000005.1"/>
</dbReference>
<dbReference type="NCBIfam" id="TIGR03169">
    <property type="entry name" value="Nterm_to_SelD"/>
    <property type="match status" value="1"/>
</dbReference>
<dbReference type="EC" id="2.7.9.3" evidence="9"/>
<keyword evidence="5" id="KW-0711">Selenium</keyword>
<dbReference type="InterPro" id="IPR016188">
    <property type="entry name" value="PurM-like_N"/>
</dbReference>
<dbReference type="Gene3D" id="3.50.50.100">
    <property type="match status" value="1"/>
</dbReference>
<sequence length="731" mass="75252">MHSPLPLTRDLVLIGGGHSHALVLRKWGMKPLPGTRLTLINPGPTAPYSGMLPGLVAGHYARDELEIDLVKLARFAGARLVLGRATGINRDARLIEVEGRAPVFYDLASVDIGISSDLPALEGFTEHAVPAKPLGPFAESWERYVTQVRAGDAAPCVLVIGAGVAGVELALACAHRLTQEGVAGKVTLLEAADTALRGIGDGARRALLAQMGEQGVDLRTGIRIARVTAEGVELEGGEVLTGGITIGAAGARPQGWVADTGLQLTDGFIDIGPDLRTLNDPLIYAAGDCAHMTHAPRPKAGVFAVRQAPVLAHNLRADLTGGARRGYHPQKDYLKLISTGRKHAVADKLGLRLEGDALWRWKDRIDRKFMGKFHDLPKMNAVQDIPAEAAAGVGEMLAGGVPPCGGCAAKPGAGVLRGGLAGLPAPTRPDVLHGAGDDAAVLRHGDGVQVITSDHFRAFIEDPYMMARIAAVHALGDIWAMGARPQAALATLILPRMRDRMQEHTLREIMAAASAVFGAAGADLVGGHTSVGPELTVGFTVTGLHDGTPVGLAGARPGDALILTKPIGSGTLFAAEMQGRARGADIAAALAQMAAPLGPAAGVLAPVARAMTDVTGYGLAGHLLTILRASGAGADLRLADVPLMDGALALAEAGVRSSLYPQNAVMLSEVAGADAGDARCALLCDPQTAGGLLAAVPGDDLARILDDLRAAGAHAACIGEIVDGPPLIALR</sequence>
<dbReference type="InterPro" id="IPR004536">
    <property type="entry name" value="SPS/SelD"/>
</dbReference>
<dbReference type="InterPro" id="IPR017584">
    <property type="entry name" value="Pyridine_nucleo_diS_OxRdtase_N"/>
</dbReference>
<evidence type="ECO:0000256" key="2">
    <source>
        <dbReference type="ARBA" id="ARBA00022741"/>
    </source>
</evidence>
<keyword evidence="4" id="KW-0067">ATP-binding</keyword>